<dbReference type="EC" id="3.1.4.46" evidence="2"/>
<dbReference type="HOGENOM" id="CLU_030006_3_2_4"/>
<reference evidence="3" key="1">
    <citation type="submission" date="2006-12" db="EMBL/GenBank/DDBJ databases">
        <title>Complete sequence of chromosome 1 of Verminephrobacter eiseniae EF01-2.</title>
        <authorList>
            <person name="Copeland A."/>
            <person name="Lucas S."/>
            <person name="Lapidus A."/>
            <person name="Barry K."/>
            <person name="Detter J.C."/>
            <person name="Glavina del Rio T."/>
            <person name="Dalin E."/>
            <person name="Tice H."/>
            <person name="Pitluck S."/>
            <person name="Chertkov O."/>
            <person name="Brettin T."/>
            <person name="Bruce D."/>
            <person name="Han C."/>
            <person name="Tapia R."/>
            <person name="Gilna P."/>
            <person name="Schmutz J."/>
            <person name="Larimer F."/>
            <person name="Land M."/>
            <person name="Hauser L."/>
            <person name="Kyrpides N."/>
            <person name="Kim E."/>
            <person name="Stahl D."/>
            <person name="Richardson P."/>
        </authorList>
    </citation>
    <scope>NUCLEOTIDE SEQUENCE [LARGE SCALE GENOMIC DNA]</scope>
    <source>
        <strain evidence="3">EF01-2</strain>
    </source>
</reference>
<dbReference type="STRING" id="391735.Veis_1306"/>
<sequence length="293" mass="31140">MGSGLGHCPAHRKTPPMHLPTPWPYPRWIAHRGAGLLAPENTLAAFRLGARHGYRMFECDAKLSRDGVPFLLHDTTLERTTNSVQALGQAASRTGGDHRWSALSRLDAGAWHSPGYAGEPLPTLENLARYCIANGFFLNLEIKPTPGLSAKTGQVVGAYAARLWQGQPAQPLLSSFHPEALAGALATAPHLPRALLLDALWDGCLDCARQLGCAAIVCHHPLWEPALVAQVNGQGMRTLSYTVNDEGAARRLIGLGTDAIITDRVDLFAPAAADRAPGSPAGLAVAGPDQNQT</sequence>
<dbReference type="InterPro" id="IPR017946">
    <property type="entry name" value="PLC-like_Pdiesterase_TIM-brl"/>
</dbReference>
<dbReference type="SUPFAM" id="SSF51695">
    <property type="entry name" value="PLC-like phosphodiesterases"/>
    <property type="match status" value="1"/>
</dbReference>
<evidence type="ECO:0000313" key="2">
    <source>
        <dbReference type="EMBL" id="ABM57074.1"/>
    </source>
</evidence>
<gene>
    <name evidence="2" type="ordered locus">Veis_1306</name>
</gene>
<dbReference type="EMBL" id="CP000542">
    <property type="protein sequence ID" value="ABM57074.1"/>
    <property type="molecule type" value="Genomic_DNA"/>
</dbReference>
<evidence type="ECO:0000259" key="1">
    <source>
        <dbReference type="PROSITE" id="PS51704"/>
    </source>
</evidence>
<dbReference type="InterPro" id="IPR030395">
    <property type="entry name" value="GP_PDE_dom"/>
</dbReference>
<dbReference type="KEGG" id="vei:Veis_1306"/>
<dbReference type="GO" id="GO:0006629">
    <property type="term" value="P:lipid metabolic process"/>
    <property type="evidence" value="ECO:0007669"/>
    <property type="project" value="InterPro"/>
</dbReference>
<name>A1WHG7_VEREI</name>
<organism evidence="2 3">
    <name type="scientific">Verminephrobacter eiseniae (strain EF01-2)</name>
    <dbReference type="NCBI Taxonomy" id="391735"/>
    <lineage>
        <taxon>Bacteria</taxon>
        <taxon>Pseudomonadati</taxon>
        <taxon>Pseudomonadota</taxon>
        <taxon>Betaproteobacteria</taxon>
        <taxon>Burkholderiales</taxon>
        <taxon>Comamonadaceae</taxon>
        <taxon>Verminephrobacter</taxon>
    </lineage>
</organism>
<evidence type="ECO:0000313" key="3">
    <source>
        <dbReference type="Proteomes" id="UP000000374"/>
    </source>
</evidence>
<dbReference type="Proteomes" id="UP000000374">
    <property type="component" value="Chromosome"/>
</dbReference>
<feature type="domain" description="GP-PDE" evidence="1">
    <location>
        <begin position="26"/>
        <end position="272"/>
    </location>
</feature>
<accession>A1WHG7</accession>
<proteinExistence type="predicted"/>
<dbReference type="GO" id="GO:0008889">
    <property type="term" value="F:glycerophosphodiester phosphodiesterase activity"/>
    <property type="evidence" value="ECO:0007669"/>
    <property type="project" value="UniProtKB-EC"/>
</dbReference>
<keyword evidence="2" id="KW-0378">Hydrolase</keyword>
<dbReference type="Pfam" id="PF03009">
    <property type="entry name" value="GDPD"/>
    <property type="match status" value="1"/>
</dbReference>
<dbReference type="PROSITE" id="PS51704">
    <property type="entry name" value="GP_PDE"/>
    <property type="match status" value="1"/>
</dbReference>
<keyword evidence="3" id="KW-1185">Reference proteome</keyword>
<dbReference type="eggNOG" id="COG0584">
    <property type="taxonomic scope" value="Bacteria"/>
</dbReference>
<dbReference type="NCBIfam" id="NF006989">
    <property type="entry name" value="PRK09454.1"/>
    <property type="match status" value="1"/>
</dbReference>
<dbReference type="PANTHER" id="PTHR46211:SF1">
    <property type="entry name" value="GLYCEROPHOSPHODIESTER PHOSPHODIESTERASE, CYTOPLASMIC"/>
    <property type="match status" value="1"/>
</dbReference>
<dbReference type="AlphaFoldDB" id="A1WHG7"/>
<protein>
    <submittedName>
        <fullName evidence="2">Glycerophosphodiester phosphodiesterase</fullName>
        <ecNumber evidence="2">3.1.4.46</ecNumber>
    </submittedName>
</protein>
<dbReference type="Gene3D" id="3.20.20.190">
    <property type="entry name" value="Phosphatidylinositol (PI) phosphodiesterase"/>
    <property type="match status" value="1"/>
</dbReference>
<dbReference type="PANTHER" id="PTHR46211">
    <property type="entry name" value="GLYCEROPHOSPHORYL DIESTER PHOSPHODIESTERASE"/>
    <property type="match status" value="1"/>
</dbReference>